<dbReference type="EMBL" id="UINC01055023">
    <property type="protein sequence ID" value="SVB73437.1"/>
    <property type="molecule type" value="Genomic_DNA"/>
</dbReference>
<organism evidence="2">
    <name type="scientific">marine metagenome</name>
    <dbReference type="NCBI Taxonomy" id="408172"/>
    <lineage>
        <taxon>unclassified sequences</taxon>
        <taxon>metagenomes</taxon>
        <taxon>ecological metagenomes</taxon>
    </lineage>
</organism>
<dbReference type="AlphaFoldDB" id="A0A382GFN8"/>
<reference evidence="2" key="1">
    <citation type="submission" date="2018-05" db="EMBL/GenBank/DDBJ databases">
        <authorList>
            <person name="Lanie J.A."/>
            <person name="Ng W.-L."/>
            <person name="Kazmierczak K.M."/>
            <person name="Andrzejewski T.M."/>
            <person name="Davidsen T.M."/>
            <person name="Wayne K.J."/>
            <person name="Tettelin H."/>
            <person name="Glass J.I."/>
            <person name="Rusch D."/>
            <person name="Podicherti R."/>
            <person name="Tsui H.-C.T."/>
            <person name="Winkler M.E."/>
        </authorList>
    </citation>
    <scope>NUCLEOTIDE SEQUENCE</scope>
</reference>
<feature type="non-terminal residue" evidence="2">
    <location>
        <position position="50"/>
    </location>
</feature>
<gene>
    <name evidence="2" type="ORF">METZ01_LOCUS226291</name>
</gene>
<proteinExistence type="predicted"/>
<evidence type="ECO:0000313" key="2">
    <source>
        <dbReference type="EMBL" id="SVB73437.1"/>
    </source>
</evidence>
<keyword evidence="1" id="KW-1133">Transmembrane helix</keyword>
<sequence>MIAIISPYPSTKINFSSKYDSPPLIISYYLTPSFLILILNMLLLVSALTH</sequence>
<keyword evidence="1" id="KW-0472">Membrane</keyword>
<feature type="transmembrane region" description="Helical" evidence="1">
    <location>
        <begin position="26"/>
        <end position="48"/>
    </location>
</feature>
<keyword evidence="1" id="KW-0812">Transmembrane</keyword>
<protein>
    <submittedName>
        <fullName evidence="2">Uncharacterized protein</fullName>
    </submittedName>
</protein>
<accession>A0A382GFN8</accession>
<evidence type="ECO:0000256" key="1">
    <source>
        <dbReference type="SAM" id="Phobius"/>
    </source>
</evidence>
<name>A0A382GFN8_9ZZZZ</name>